<dbReference type="InterPro" id="IPR023214">
    <property type="entry name" value="HAD_sf"/>
</dbReference>
<dbReference type="EMBL" id="JAESIY010000005">
    <property type="protein sequence ID" value="MBL3656425.1"/>
    <property type="molecule type" value="Genomic_DNA"/>
</dbReference>
<dbReference type="SUPFAM" id="SSF56784">
    <property type="entry name" value="HAD-like"/>
    <property type="match status" value="1"/>
</dbReference>
<keyword evidence="2" id="KW-1185">Reference proteome</keyword>
<name>A0A937K0L8_9BACT</name>
<protein>
    <submittedName>
        <fullName evidence="1">Uncharacterized protein</fullName>
    </submittedName>
</protein>
<reference evidence="1" key="1">
    <citation type="submission" date="2021-01" db="EMBL/GenBank/DDBJ databases">
        <title>Fulvivirga kasyanovii gen. nov., sp nov., a novel member of the phylum Bacteroidetes isolated from seawater in a mussel farm.</title>
        <authorList>
            <person name="Zhao L.-H."/>
            <person name="Wang Z.-J."/>
        </authorList>
    </citation>
    <scope>NUCLEOTIDE SEQUENCE</scope>
    <source>
        <strain evidence="1">2943</strain>
    </source>
</reference>
<dbReference type="Proteomes" id="UP000659388">
    <property type="component" value="Unassembled WGS sequence"/>
</dbReference>
<proteinExistence type="predicted"/>
<organism evidence="1 2">
    <name type="scientific">Fulvivirga sediminis</name>
    <dbReference type="NCBI Taxonomy" id="2803949"/>
    <lineage>
        <taxon>Bacteria</taxon>
        <taxon>Pseudomonadati</taxon>
        <taxon>Bacteroidota</taxon>
        <taxon>Cytophagia</taxon>
        <taxon>Cytophagales</taxon>
        <taxon>Fulvivirgaceae</taxon>
        <taxon>Fulvivirga</taxon>
    </lineage>
</organism>
<dbReference type="Gene3D" id="3.40.50.1000">
    <property type="entry name" value="HAD superfamily/HAD-like"/>
    <property type="match status" value="1"/>
</dbReference>
<dbReference type="AlphaFoldDB" id="A0A937K0L8"/>
<dbReference type="RefSeq" id="WP_202244223.1">
    <property type="nucleotide sequence ID" value="NZ_JAESIY010000005.1"/>
</dbReference>
<comment type="caution">
    <text evidence="1">The sequence shown here is derived from an EMBL/GenBank/DDBJ whole genome shotgun (WGS) entry which is preliminary data.</text>
</comment>
<dbReference type="InterPro" id="IPR036412">
    <property type="entry name" value="HAD-like_sf"/>
</dbReference>
<gene>
    <name evidence="1" type="ORF">JL102_09810</name>
</gene>
<evidence type="ECO:0000313" key="1">
    <source>
        <dbReference type="EMBL" id="MBL3656425.1"/>
    </source>
</evidence>
<evidence type="ECO:0000313" key="2">
    <source>
        <dbReference type="Proteomes" id="UP000659388"/>
    </source>
</evidence>
<sequence length="145" mass="17415">MITKAIKNAFVHAERKGWDRTYWAFDIHDTIIKPNWSAEEIPTEFYPLAKETLQIITKRKDVVSILYTCSHPHELENYLRFFEENDIFFDYINENPEVRSESYGYYENKPYFNVLFEDKAGFDPLEDWKEVMTLMTSEDFNTITN</sequence>
<accession>A0A937K0L8</accession>